<keyword evidence="2" id="KW-0238">DNA-binding</keyword>
<dbReference type="AlphaFoldDB" id="A0A6N7Y5U0"/>
<dbReference type="GO" id="GO:0045892">
    <property type="term" value="P:negative regulation of DNA-templated transcription"/>
    <property type="evidence" value="ECO:0007669"/>
    <property type="project" value="TreeGrafter"/>
</dbReference>
<dbReference type="EMBL" id="VUNQ01000072">
    <property type="protein sequence ID" value="MSU03420.1"/>
    <property type="molecule type" value="Genomic_DNA"/>
</dbReference>
<dbReference type="PROSITE" id="PS50949">
    <property type="entry name" value="HTH_GNTR"/>
    <property type="match status" value="1"/>
</dbReference>
<evidence type="ECO:0000313" key="6">
    <source>
        <dbReference type="Proteomes" id="UP000469523"/>
    </source>
</evidence>
<organism evidence="5 6">
    <name type="scientific">Tissierella pigra</name>
    <dbReference type="NCBI Taxonomy" id="2607614"/>
    <lineage>
        <taxon>Bacteria</taxon>
        <taxon>Bacillati</taxon>
        <taxon>Bacillota</taxon>
        <taxon>Tissierellia</taxon>
        <taxon>Tissierellales</taxon>
        <taxon>Tissierellaceae</taxon>
        <taxon>Tissierella</taxon>
    </lineage>
</organism>
<keyword evidence="3" id="KW-0804">Transcription</keyword>
<dbReference type="CDD" id="cd07377">
    <property type="entry name" value="WHTH_GntR"/>
    <property type="match status" value="1"/>
</dbReference>
<proteinExistence type="predicted"/>
<reference evidence="5 6" key="1">
    <citation type="submission" date="2019-09" db="EMBL/GenBank/DDBJ databases">
        <title>In-depth cultivation of the pig gut microbiome towards novel bacterial diversity and tailored functional studies.</title>
        <authorList>
            <person name="Wylensek D."/>
            <person name="Hitch T.C.A."/>
            <person name="Clavel T."/>
        </authorList>
    </citation>
    <scope>NUCLEOTIDE SEQUENCE [LARGE SCALE GENOMIC DNA]</scope>
    <source>
        <strain evidence="5 6">WCA3-693-APC-4?</strain>
    </source>
</reference>
<dbReference type="PRINTS" id="PR00035">
    <property type="entry name" value="HTHGNTR"/>
</dbReference>
<dbReference type="InterPro" id="IPR036390">
    <property type="entry name" value="WH_DNA-bd_sf"/>
</dbReference>
<evidence type="ECO:0000256" key="1">
    <source>
        <dbReference type="ARBA" id="ARBA00023015"/>
    </source>
</evidence>
<dbReference type="InterPro" id="IPR036388">
    <property type="entry name" value="WH-like_DNA-bd_sf"/>
</dbReference>
<dbReference type="Gene3D" id="1.10.10.10">
    <property type="entry name" value="Winged helix-like DNA-binding domain superfamily/Winged helix DNA-binding domain"/>
    <property type="match status" value="1"/>
</dbReference>
<gene>
    <name evidence="5" type="ORF">FYJ83_18345</name>
</gene>
<keyword evidence="1" id="KW-0805">Transcription regulation</keyword>
<dbReference type="InterPro" id="IPR028978">
    <property type="entry name" value="Chorismate_lyase_/UTRA_dom_sf"/>
</dbReference>
<dbReference type="Pfam" id="PF00392">
    <property type="entry name" value="GntR"/>
    <property type="match status" value="1"/>
</dbReference>
<dbReference type="Proteomes" id="UP000469523">
    <property type="component" value="Unassembled WGS sequence"/>
</dbReference>
<dbReference type="SUPFAM" id="SSF64288">
    <property type="entry name" value="Chorismate lyase-like"/>
    <property type="match status" value="1"/>
</dbReference>
<dbReference type="Gene3D" id="3.40.1410.10">
    <property type="entry name" value="Chorismate lyase-like"/>
    <property type="match status" value="1"/>
</dbReference>
<dbReference type="Pfam" id="PF07702">
    <property type="entry name" value="UTRA"/>
    <property type="match status" value="1"/>
</dbReference>
<comment type="caution">
    <text evidence="5">The sequence shown here is derived from an EMBL/GenBank/DDBJ whole genome shotgun (WGS) entry which is preliminary data.</text>
</comment>
<evidence type="ECO:0000313" key="5">
    <source>
        <dbReference type="EMBL" id="MSU03420.1"/>
    </source>
</evidence>
<dbReference type="PANTHER" id="PTHR44846">
    <property type="entry name" value="MANNOSYL-D-GLYCERATE TRANSPORT/METABOLISM SYSTEM REPRESSOR MNGR-RELATED"/>
    <property type="match status" value="1"/>
</dbReference>
<dbReference type="PANTHER" id="PTHR44846:SF1">
    <property type="entry name" value="MANNOSYL-D-GLYCERATE TRANSPORT_METABOLISM SYSTEM REPRESSOR MNGR-RELATED"/>
    <property type="match status" value="1"/>
</dbReference>
<dbReference type="SUPFAM" id="SSF46785">
    <property type="entry name" value="Winged helix' DNA-binding domain"/>
    <property type="match status" value="1"/>
</dbReference>
<sequence length="252" mass="29227">MYKWRYNMATRKIRSQSSSKIPSYLPIYNMLYSDIINGLYEEGTILPSESTLSEKYKVSRHTIRQALTILTEDGLIHKQQGKGSIITNKSQANYNQEKNIYNIILECAKKEIDEIDIKYNFSPPTDVAMERLGINANEIVMASNNIYYIEGKPVGHGFFQIPVKHINLLPIDLNKEKDVSELINRNIFDMAYSAKLHVRLVLAEDNITQFLDIEENEPIIYIEEILKNEKGEGIARCKYYFIPNYFDINLNL</sequence>
<dbReference type="GO" id="GO:0003700">
    <property type="term" value="F:DNA-binding transcription factor activity"/>
    <property type="evidence" value="ECO:0007669"/>
    <property type="project" value="InterPro"/>
</dbReference>
<dbReference type="GO" id="GO:0003677">
    <property type="term" value="F:DNA binding"/>
    <property type="evidence" value="ECO:0007669"/>
    <property type="project" value="UniProtKB-KW"/>
</dbReference>
<dbReference type="InterPro" id="IPR011663">
    <property type="entry name" value="UTRA"/>
</dbReference>
<evidence type="ECO:0000259" key="4">
    <source>
        <dbReference type="PROSITE" id="PS50949"/>
    </source>
</evidence>
<protein>
    <submittedName>
        <fullName evidence="5">GntR family transcriptional regulator</fullName>
    </submittedName>
</protein>
<feature type="domain" description="HTH gntR-type" evidence="4">
    <location>
        <begin position="21"/>
        <end position="89"/>
    </location>
</feature>
<dbReference type="SMART" id="SM00345">
    <property type="entry name" value="HTH_GNTR"/>
    <property type="match status" value="1"/>
</dbReference>
<accession>A0A6N7Y5U0</accession>
<evidence type="ECO:0000256" key="3">
    <source>
        <dbReference type="ARBA" id="ARBA00023163"/>
    </source>
</evidence>
<dbReference type="InterPro" id="IPR000524">
    <property type="entry name" value="Tscrpt_reg_HTH_GntR"/>
</dbReference>
<dbReference type="InterPro" id="IPR050679">
    <property type="entry name" value="Bact_HTH_transcr_reg"/>
</dbReference>
<evidence type="ECO:0000256" key="2">
    <source>
        <dbReference type="ARBA" id="ARBA00023125"/>
    </source>
</evidence>
<keyword evidence="6" id="KW-1185">Reference proteome</keyword>
<name>A0A6N7Y5U0_9FIRM</name>